<keyword evidence="2" id="KW-0902">Two-component regulatory system</keyword>
<dbReference type="SMART" id="SM00421">
    <property type="entry name" value="HTH_LUXR"/>
    <property type="match status" value="1"/>
</dbReference>
<keyword evidence="4" id="KW-0238">DNA-binding</keyword>
<evidence type="ECO:0000313" key="10">
    <source>
        <dbReference type="Proteomes" id="UP000199648"/>
    </source>
</evidence>
<accession>A0A1G5QAT9</accession>
<evidence type="ECO:0000256" key="4">
    <source>
        <dbReference type="ARBA" id="ARBA00023125"/>
    </source>
</evidence>
<reference evidence="9 10" key="1">
    <citation type="submission" date="2016-10" db="EMBL/GenBank/DDBJ databases">
        <authorList>
            <person name="de Groot N.N."/>
        </authorList>
    </citation>
    <scope>NUCLEOTIDE SEQUENCE [LARGE SCALE GENOMIC DNA]</scope>
    <source>
        <strain evidence="9 10">HLD2</strain>
    </source>
</reference>
<dbReference type="EMBL" id="FMWD01000005">
    <property type="protein sequence ID" value="SCZ58973.1"/>
    <property type="molecule type" value="Genomic_DNA"/>
</dbReference>
<proteinExistence type="predicted"/>
<dbReference type="PRINTS" id="PR00038">
    <property type="entry name" value="HTHLUXR"/>
</dbReference>
<gene>
    <name evidence="9" type="ORF">SAMN03097708_01752</name>
</gene>
<evidence type="ECO:0000259" key="8">
    <source>
        <dbReference type="PROSITE" id="PS50110"/>
    </source>
</evidence>
<dbReference type="PROSITE" id="PS50043">
    <property type="entry name" value="HTH_LUXR_2"/>
    <property type="match status" value="1"/>
</dbReference>
<dbReference type="Proteomes" id="UP000199648">
    <property type="component" value="Unassembled WGS sequence"/>
</dbReference>
<sequence>MVASGGAAGFSFKGPKLKMIKVLLVDDHELVRTGIRRLLEDIEDIEVCGEASSGEEALNRVAECHPDVVLMDLSMPGIGGLETTRKLSLNSPDVAVIIVTVHTDAPFPSRLMQAGAMGYLSKGGSLDEMLHAIREVKEGGRYISPKIAQNLALSLMDEEESPFSVLSERELQVMFMLIQGQKVANISEKLNLSPKTISTYRHRVFEKLKVQNDAGLTRLAMCHGLLDGYLSSNQ</sequence>
<evidence type="ECO:0000259" key="7">
    <source>
        <dbReference type="PROSITE" id="PS50043"/>
    </source>
</evidence>
<evidence type="ECO:0000256" key="6">
    <source>
        <dbReference type="PROSITE-ProRule" id="PRU00169"/>
    </source>
</evidence>
<evidence type="ECO:0000313" key="9">
    <source>
        <dbReference type="EMBL" id="SCZ58973.1"/>
    </source>
</evidence>
<organism evidence="9 10">
    <name type="scientific">Thiohalomonas denitrificans</name>
    <dbReference type="NCBI Taxonomy" id="415747"/>
    <lineage>
        <taxon>Bacteria</taxon>
        <taxon>Pseudomonadati</taxon>
        <taxon>Pseudomonadota</taxon>
        <taxon>Gammaproteobacteria</taxon>
        <taxon>Thiohalomonadales</taxon>
        <taxon>Thiohalomonadaceae</taxon>
        <taxon>Thiohalomonas</taxon>
    </lineage>
</organism>
<dbReference type="InterPro" id="IPR000792">
    <property type="entry name" value="Tscrpt_reg_LuxR_C"/>
</dbReference>
<dbReference type="STRING" id="415747.SAMN03097708_01752"/>
<evidence type="ECO:0000256" key="2">
    <source>
        <dbReference type="ARBA" id="ARBA00023012"/>
    </source>
</evidence>
<keyword evidence="5" id="KW-0804">Transcription</keyword>
<dbReference type="Gene3D" id="3.40.50.2300">
    <property type="match status" value="1"/>
</dbReference>
<dbReference type="GO" id="GO:0003677">
    <property type="term" value="F:DNA binding"/>
    <property type="evidence" value="ECO:0007669"/>
    <property type="project" value="UniProtKB-KW"/>
</dbReference>
<dbReference type="PANTHER" id="PTHR43214">
    <property type="entry name" value="TWO-COMPONENT RESPONSE REGULATOR"/>
    <property type="match status" value="1"/>
</dbReference>
<feature type="domain" description="HTH luxR-type" evidence="7">
    <location>
        <begin position="159"/>
        <end position="224"/>
    </location>
</feature>
<evidence type="ECO:0000256" key="1">
    <source>
        <dbReference type="ARBA" id="ARBA00022553"/>
    </source>
</evidence>
<name>A0A1G5QAT9_9GAMM</name>
<dbReference type="PANTHER" id="PTHR43214:SF3">
    <property type="entry name" value="RESPONSE REGULATOR UVRY"/>
    <property type="match status" value="1"/>
</dbReference>
<dbReference type="InterPro" id="IPR016032">
    <property type="entry name" value="Sig_transdc_resp-reg_C-effctor"/>
</dbReference>
<evidence type="ECO:0000256" key="5">
    <source>
        <dbReference type="ARBA" id="ARBA00023163"/>
    </source>
</evidence>
<dbReference type="SUPFAM" id="SSF46894">
    <property type="entry name" value="C-terminal effector domain of the bipartite response regulators"/>
    <property type="match status" value="1"/>
</dbReference>
<dbReference type="CDD" id="cd17535">
    <property type="entry name" value="REC_NarL-like"/>
    <property type="match status" value="1"/>
</dbReference>
<keyword evidence="3" id="KW-0805">Transcription regulation</keyword>
<dbReference type="Pfam" id="PF00196">
    <property type="entry name" value="GerE"/>
    <property type="match status" value="1"/>
</dbReference>
<feature type="modified residue" description="4-aspartylphosphate" evidence="6">
    <location>
        <position position="72"/>
    </location>
</feature>
<dbReference type="InterPro" id="IPR039420">
    <property type="entry name" value="WalR-like"/>
</dbReference>
<dbReference type="InterPro" id="IPR001789">
    <property type="entry name" value="Sig_transdc_resp-reg_receiver"/>
</dbReference>
<dbReference type="InterPro" id="IPR011006">
    <property type="entry name" value="CheY-like_superfamily"/>
</dbReference>
<feature type="domain" description="Response regulatory" evidence="8">
    <location>
        <begin position="21"/>
        <end position="137"/>
    </location>
</feature>
<dbReference type="AlphaFoldDB" id="A0A1G5QAT9"/>
<dbReference type="CDD" id="cd06170">
    <property type="entry name" value="LuxR_C_like"/>
    <property type="match status" value="1"/>
</dbReference>
<dbReference type="SMART" id="SM00448">
    <property type="entry name" value="REC"/>
    <property type="match status" value="1"/>
</dbReference>
<dbReference type="Pfam" id="PF00072">
    <property type="entry name" value="Response_reg"/>
    <property type="match status" value="1"/>
</dbReference>
<dbReference type="PROSITE" id="PS00622">
    <property type="entry name" value="HTH_LUXR_1"/>
    <property type="match status" value="1"/>
</dbReference>
<protein>
    <submittedName>
        <fullName evidence="9">Two-component system, NarL family, invasion response regulator UvrY</fullName>
    </submittedName>
</protein>
<dbReference type="GO" id="GO:0000160">
    <property type="term" value="P:phosphorelay signal transduction system"/>
    <property type="evidence" value="ECO:0007669"/>
    <property type="project" value="UniProtKB-KW"/>
</dbReference>
<dbReference type="GO" id="GO:0006355">
    <property type="term" value="P:regulation of DNA-templated transcription"/>
    <property type="evidence" value="ECO:0007669"/>
    <property type="project" value="InterPro"/>
</dbReference>
<evidence type="ECO:0000256" key="3">
    <source>
        <dbReference type="ARBA" id="ARBA00023015"/>
    </source>
</evidence>
<keyword evidence="1 6" id="KW-0597">Phosphoprotein</keyword>
<dbReference type="PROSITE" id="PS50110">
    <property type="entry name" value="RESPONSE_REGULATORY"/>
    <property type="match status" value="1"/>
</dbReference>
<dbReference type="SUPFAM" id="SSF52172">
    <property type="entry name" value="CheY-like"/>
    <property type="match status" value="1"/>
</dbReference>
<dbReference type="NCBIfam" id="NF007018">
    <property type="entry name" value="PRK09483.1"/>
    <property type="match status" value="1"/>
</dbReference>
<keyword evidence="10" id="KW-1185">Reference proteome</keyword>
<dbReference type="InterPro" id="IPR058245">
    <property type="entry name" value="NreC/VraR/RcsB-like_REC"/>
</dbReference>